<name>A0ACB5TCZ0_AMBMO</name>
<accession>A0ACB5TCZ0</accession>
<keyword evidence="2" id="KW-1185">Reference proteome</keyword>
<sequence>MVSRPLQQLRSKLETELLVYKRLWEHNRHFQLTNPAWCMNAPQLIHYGEIIEDQKKSSKINFTESQVNEANYPGGLCHVAGPFIILEYLQNVKHPDQEEELRKVKSMISNLHDIAVRYPKGETPDGTCLYDSTNKKPYIIDFENCIVDPSSRYDACLALDLSEQFKKMNHIASVPVV</sequence>
<evidence type="ECO:0000313" key="2">
    <source>
        <dbReference type="Proteomes" id="UP001165064"/>
    </source>
</evidence>
<gene>
    <name evidence="1" type="ORF">Amon02_000771300</name>
</gene>
<reference evidence="1" key="1">
    <citation type="submission" date="2023-04" db="EMBL/GenBank/DDBJ databases">
        <title>Ambrosiozyma monospora NBRC 10751.</title>
        <authorList>
            <person name="Ichikawa N."/>
            <person name="Sato H."/>
            <person name="Tonouchi N."/>
        </authorList>
    </citation>
    <scope>NUCLEOTIDE SEQUENCE</scope>
    <source>
        <strain evidence="1">NBRC 10751</strain>
    </source>
</reference>
<dbReference type="Proteomes" id="UP001165064">
    <property type="component" value="Unassembled WGS sequence"/>
</dbReference>
<dbReference type="EMBL" id="BSXS01006523">
    <property type="protein sequence ID" value="GME85655.1"/>
    <property type="molecule type" value="Genomic_DNA"/>
</dbReference>
<comment type="caution">
    <text evidence="1">The sequence shown here is derived from an EMBL/GenBank/DDBJ whole genome shotgun (WGS) entry which is preliminary data.</text>
</comment>
<organism evidence="1 2">
    <name type="scientific">Ambrosiozyma monospora</name>
    <name type="common">Yeast</name>
    <name type="synonym">Endomycopsis monosporus</name>
    <dbReference type="NCBI Taxonomy" id="43982"/>
    <lineage>
        <taxon>Eukaryota</taxon>
        <taxon>Fungi</taxon>
        <taxon>Dikarya</taxon>
        <taxon>Ascomycota</taxon>
        <taxon>Saccharomycotina</taxon>
        <taxon>Pichiomycetes</taxon>
        <taxon>Pichiales</taxon>
        <taxon>Pichiaceae</taxon>
        <taxon>Ambrosiozyma</taxon>
    </lineage>
</organism>
<protein>
    <submittedName>
        <fullName evidence="1">Unnamed protein product</fullName>
    </submittedName>
</protein>
<evidence type="ECO:0000313" key="1">
    <source>
        <dbReference type="EMBL" id="GME85655.1"/>
    </source>
</evidence>
<proteinExistence type="predicted"/>